<accession>A0A381RL88</accession>
<dbReference type="EMBL" id="UINC01001914">
    <property type="protein sequence ID" value="SUZ90677.1"/>
    <property type="molecule type" value="Genomic_DNA"/>
</dbReference>
<dbReference type="SUPFAM" id="SSF53448">
    <property type="entry name" value="Nucleotide-diphospho-sugar transferases"/>
    <property type="match status" value="1"/>
</dbReference>
<gene>
    <name evidence="1" type="ORF">METZ01_LOCUS43531</name>
</gene>
<sequence>MTNFFCLKWGNKYPPKYVNRLFNSLKIHYNNSFNFHCLTENSKGLNKDIEIKPIPTTFDEFPRTQIFTSEKMCYFGDYANMSGKKAWFDLDILIQNNITKYIHKNHPKPKFIWNYWRNPLASKLNYGYLTTPINSSFVAWENDAGHEMYETLLKTKERAFFSYPSFDKYIFYQCHRKNMIDFWPPTIAYNYNIGAKFPNDLTPKEYKKYYKICLFNTSHKAWAKEHETHIELHDATGWAKKIWENYDTIL</sequence>
<dbReference type="InterPro" id="IPR029044">
    <property type="entry name" value="Nucleotide-diphossugar_trans"/>
</dbReference>
<evidence type="ECO:0000313" key="1">
    <source>
        <dbReference type="EMBL" id="SUZ90677.1"/>
    </source>
</evidence>
<name>A0A381RL88_9ZZZZ</name>
<evidence type="ECO:0008006" key="2">
    <source>
        <dbReference type="Google" id="ProtNLM"/>
    </source>
</evidence>
<organism evidence="1">
    <name type="scientific">marine metagenome</name>
    <dbReference type="NCBI Taxonomy" id="408172"/>
    <lineage>
        <taxon>unclassified sequences</taxon>
        <taxon>metagenomes</taxon>
        <taxon>ecological metagenomes</taxon>
    </lineage>
</organism>
<protein>
    <recommendedName>
        <fullName evidence="2">Alpha 1,4-glycosyltransferase domain-containing protein</fullName>
    </recommendedName>
</protein>
<proteinExistence type="predicted"/>
<dbReference type="AlphaFoldDB" id="A0A381RL88"/>
<reference evidence="1" key="1">
    <citation type="submission" date="2018-05" db="EMBL/GenBank/DDBJ databases">
        <authorList>
            <person name="Lanie J.A."/>
            <person name="Ng W.-L."/>
            <person name="Kazmierczak K.M."/>
            <person name="Andrzejewski T.M."/>
            <person name="Davidsen T.M."/>
            <person name="Wayne K.J."/>
            <person name="Tettelin H."/>
            <person name="Glass J.I."/>
            <person name="Rusch D."/>
            <person name="Podicherti R."/>
            <person name="Tsui H.-C.T."/>
            <person name="Winkler M.E."/>
        </authorList>
    </citation>
    <scope>NUCLEOTIDE SEQUENCE</scope>
</reference>